<gene>
    <name evidence="6" type="primary">gcvA_1</name>
    <name evidence="6" type="ORF">PAND9192_01880</name>
</gene>
<dbReference type="GO" id="GO:0006351">
    <property type="term" value="P:DNA-templated transcription"/>
    <property type="evidence" value="ECO:0007669"/>
    <property type="project" value="TreeGrafter"/>
</dbReference>
<dbReference type="InterPro" id="IPR000847">
    <property type="entry name" value="LysR_HTH_N"/>
</dbReference>
<organism evidence="6 7">
    <name type="scientific">Photobacterium andalusiense</name>
    <dbReference type="NCBI Taxonomy" id="2204296"/>
    <lineage>
        <taxon>Bacteria</taxon>
        <taxon>Pseudomonadati</taxon>
        <taxon>Pseudomonadota</taxon>
        <taxon>Gammaproteobacteria</taxon>
        <taxon>Vibrionales</taxon>
        <taxon>Vibrionaceae</taxon>
        <taxon>Photobacterium</taxon>
    </lineage>
</organism>
<evidence type="ECO:0000259" key="5">
    <source>
        <dbReference type="PROSITE" id="PS50931"/>
    </source>
</evidence>
<dbReference type="EMBL" id="FYAJ01000003">
    <property type="protein sequence ID" value="SMY35212.1"/>
    <property type="molecule type" value="Genomic_DNA"/>
</dbReference>
<dbReference type="FunFam" id="1.10.10.10:FF:000038">
    <property type="entry name" value="Glycine cleavage system transcriptional activator"/>
    <property type="match status" value="1"/>
</dbReference>
<dbReference type="SUPFAM" id="SSF46785">
    <property type="entry name" value="Winged helix' DNA-binding domain"/>
    <property type="match status" value="1"/>
</dbReference>
<dbReference type="PROSITE" id="PS50931">
    <property type="entry name" value="HTH_LYSR"/>
    <property type="match status" value="1"/>
</dbReference>
<dbReference type="PANTHER" id="PTHR30537:SF26">
    <property type="entry name" value="GLYCINE CLEAVAGE SYSTEM TRANSCRIPTIONAL ACTIVATOR"/>
    <property type="match status" value="1"/>
</dbReference>
<reference evidence="7" key="1">
    <citation type="submission" date="2017-06" db="EMBL/GenBank/DDBJ databases">
        <authorList>
            <person name="Rodrigo-Torres L."/>
            <person name="Arahal R.D."/>
            <person name="Lucena T."/>
        </authorList>
    </citation>
    <scope>NUCLEOTIDE SEQUENCE [LARGE SCALE GENOMIC DNA]</scope>
    <source>
        <strain evidence="7">CECT 9192</strain>
    </source>
</reference>
<dbReference type="PANTHER" id="PTHR30537">
    <property type="entry name" value="HTH-TYPE TRANSCRIPTIONAL REGULATOR"/>
    <property type="match status" value="1"/>
</dbReference>
<dbReference type="PRINTS" id="PR00039">
    <property type="entry name" value="HTHLYSR"/>
</dbReference>
<evidence type="ECO:0000313" key="7">
    <source>
        <dbReference type="Proteomes" id="UP000195719"/>
    </source>
</evidence>
<dbReference type="InterPro" id="IPR005119">
    <property type="entry name" value="LysR_subst-bd"/>
</dbReference>
<keyword evidence="7" id="KW-1185">Reference proteome</keyword>
<sequence length="305" mass="34954">MRSLPPLKGIIYFEASARLQSFKLAAEELFVTPGAVSHQIQTLEEFIGQKLFIRQHRGIKLTNAGIRYFNRISLILKDLDQATTDVGFVTKTQKLIVSIPPTLLNKWLLPQLNYTYLTENSIAIVFIDTIETLDLNKENIDLSIRYCIEAPTEKYHRLLFQERMIAVCAPNYINKPLDDLADERLASCTLIETTNRLIQWDLVLANNNIKPYSNQSKIYFQNSMHTIEAAIQGIGIAFVNRLFVESYLEQGVLIEAINMTVMQEKVPGYYLVSNYEKMQNSATQLLYKEIESYINNDITSVIVDN</sequence>
<dbReference type="SUPFAM" id="SSF53850">
    <property type="entry name" value="Periplasmic binding protein-like II"/>
    <property type="match status" value="1"/>
</dbReference>
<dbReference type="AlphaFoldDB" id="A0A1Y6MFF8"/>
<evidence type="ECO:0000256" key="3">
    <source>
        <dbReference type="ARBA" id="ARBA00023125"/>
    </source>
</evidence>
<keyword evidence="3" id="KW-0238">DNA-binding</keyword>
<dbReference type="Pfam" id="PF03466">
    <property type="entry name" value="LysR_substrate"/>
    <property type="match status" value="1"/>
</dbReference>
<evidence type="ECO:0000313" key="6">
    <source>
        <dbReference type="EMBL" id="SMY35212.1"/>
    </source>
</evidence>
<proteinExistence type="inferred from homology"/>
<dbReference type="Gene3D" id="1.10.10.10">
    <property type="entry name" value="Winged helix-like DNA-binding domain superfamily/Winged helix DNA-binding domain"/>
    <property type="match status" value="1"/>
</dbReference>
<keyword evidence="2" id="KW-0805">Transcription regulation</keyword>
<evidence type="ECO:0000256" key="2">
    <source>
        <dbReference type="ARBA" id="ARBA00023015"/>
    </source>
</evidence>
<dbReference type="Gene3D" id="3.40.190.10">
    <property type="entry name" value="Periplasmic binding protein-like II"/>
    <property type="match status" value="2"/>
</dbReference>
<feature type="domain" description="HTH lysR-type" evidence="5">
    <location>
        <begin position="5"/>
        <end position="62"/>
    </location>
</feature>
<dbReference type="Proteomes" id="UP000195719">
    <property type="component" value="Unassembled WGS sequence"/>
</dbReference>
<comment type="similarity">
    <text evidence="1">Belongs to the LysR transcriptional regulatory family.</text>
</comment>
<dbReference type="RefSeq" id="WP_087853580.1">
    <property type="nucleotide sequence ID" value="NZ_FYAJ01000003.1"/>
</dbReference>
<name>A0A1Y6MFF8_9GAMM</name>
<evidence type="ECO:0000256" key="4">
    <source>
        <dbReference type="ARBA" id="ARBA00023163"/>
    </source>
</evidence>
<dbReference type="InterPro" id="IPR036388">
    <property type="entry name" value="WH-like_DNA-bd_sf"/>
</dbReference>
<dbReference type="Pfam" id="PF00126">
    <property type="entry name" value="HTH_1"/>
    <property type="match status" value="1"/>
</dbReference>
<dbReference type="GO" id="GO:0043565">
    <property type="term" value="F:sequence-specific DNA binding"/>
    <property type="evidence" value="ECO:0007669"/>
    <property type="project" value="TreeGrafter"/>
</dbReference>
<dbReference type="InterPro" id="IPR036390">
    <property type="entry name" value="WH_DNA-bd_sf"/>
</dbReference>
<accession>A0A1Y6MFF8</accession>
<evidence type="ECO:0000256" key="1">
    <source>
        <dbReference type="ARBA" id="ARBA00009437"/>
    </source>
</evidence>
<dbReference type="InterPro" id="IPR058163">
    <property type="entry name" value="LysR-type_TF_proteobact-type"/>
</dbReference>
<dbReference type="GO" id="GO:0003700">
    <property type="term" value="F:DNA-binding transcription factor activity"/>
    <property type="evidence" value="ECO:0007669"/>
    <property type="project" value="InterPro"/>
</dbReference>
<keyword evidence="4" id="KW-0804">Transcription</keyword>
<protein>
    <submittedName>
        <fullName evidence="6">Glycine cleavage system transcriptional activator</fullName>
    </submittedName>
</protein>